<dbReference type="AlphaFoldDB" id="A0A975EZ70"/>
<keyword evidence="5" id="KW-0949">S-adenosyl-L-methionine</keyword>
<dbReference type="Gene3D" id="3.20.20.70">
    <property type="entry name" value="Aldolase class I"/>
    <property type="match status" value="1"/>
</dbReference>
<evidence type="ECO:0000256" key="11">
    <source>
        <dbReference type="PIRSR" id="PIRSR603739-50"/>
    </source>
</evidence>
<evidence type="ECO:0000256" key="6">
    <source>
        <dbReference type="ARBA" id="ARBA00022723"/>
    </source>
</evidence>
<evidence type="ECO:0000256" key="7">
    <source>
        <dbReference type="ARBA" id="ARBA00022898"/>
    </source>
</evidence>
<dbReference type="PROSITE" id="PS51918">
    <property type="entry name" value="RADICAL_SAM"/>
    <property type="match status" value="1"/>
</dbReference>
<accession>A0A975EZ70</accession>
<dbReference type="Proteomes" id="UP000671995">
    <property type="component" value="Chromosome"/>
</dbReference>
<dbReference type="SFLD" id="SFLDG01070">
    <property type="entry name" value="PLP-dependent"/>
    <property type="match status" value="1"/>
</dbReference>
<keyword evidence="9" id="KW-0411">Iron-sulfur</keyword>
<evidence type="ECO:0000256" key="3">
    <source>
        <dbReference type="ARBA" id="ARBA00008703"/>
    </source>
</evidence>
<feature type="modified residue" description="N6-(pyridoxal phosphate)lysine" evidence="11">
    <location>
        <position position="311"/>
    </location>
</feature>
<evidence type="ECO:0000256" key="10">
    <source>
        <dbReference type="ARBA" id="ARBA00023235"/>
    </source>
</evidence>
<evidence type="ECO:0000259" key="12">
    <source>
        <dbReference type="PROSITE" id="PS51918"/>
    </source>
</evidence>
<comment type="cofactor">
    <cofactor evidence="2">
        <name>[4Fe-4S] cluster</name>
        <dbReference type="ChEBI" id="CHEBI:49883"/>
    </cofactor>
</comment>
<proteinExistence type="inferred from homology"/>
<keyword evidence="10" id="KW-0413">Isomerase</keyword>
<evidence type="ECO:0000256" key="2">
    <source>
        <dbReference type="ARBA" id="ARBA00001966"/>
    </source>
</evidence>
<sequence length="348" mass="39076">MTSSPNENKMPLLVSSHYKLVLKRLSDAEEEEYLKAMRRQVFYSDKEDSVLPYEISDPLGACKFQVTKRAVHQYKNRILLLTTGKCFSNCRYCFRRDSSIRGEGFIPTEEIENVCAYVKNHPEVQEILLSGGDCLTASDNELFDLIGLLRSARASPTNTCSSGELLIRICTRAPVFAPERFTSSLISMLQSLRPLWLIPHINHPAEIDPKYSPETVLVLKRLIDSGIPVQSQTVLLRGVNDSVEILSKLFHGLTLLGVRPGYLFQGDLVPGTAHFRVPIENGISLYEKLRKELSGLSTPVYAVDLPGGGGKINLLRFASDLTHFQIIKGEKDYKIKDEDGNVWSYPIE</sequence>
<evidence type="ECO:0000256" key="4">
    <source>
        <dbReference type="ARBA" id="ARBA00022485"/>
    </source>
</evidence>
<evidence type="ECO:0000313" key="14">
    <source>
        <dbReference type="Proteomes" id="UP000671995"/>
    </source>
</evidence>
<protein>
    <submittedName>
        <fullName evidence="13">Radical SAM protein</fullName>
    </submittedName>
</protein>
<gene>
    <name evidence="13" type="ORF">HRI96_03625</name>
</gene>
<dbReference type="GO" id="GO:0046872">
    <property type="term" value="F:metal ion binding"/>
    <property type="evidence" value="ECO:0007669"/>
    <property type="project" value="UniProtKB-KW"/>
</dbReference>
<dbReference type="GO" id="GO:0051539">
    <property type="term" value="F:4 iron, 4 sulfur cluster binding"/>
    <property type="evidence" value="ECO:0007669"/>
    <property type="project" value="UniProtKB-KW"/>
</dbReference>
<name>A0A975EZ70_9SPIR</name>
<dbReference type="GO" id="GO:0016853">
    <property type="term" value="F:isomerase activity"/>
    <property type="evidence" value="ECO:0007669"/>
    <property type="project" value="UniProtKB-KW"/>
</dbReference>
<keyword evidence="4" id="KW-0004">4Fe-4S</keyword>
<evidence type="ECO:0000256" key="5">
    <source>
        <dbReference type="ARBA" id="ARBA00022691"/>
    </source>
</evidence>
<dbReference type="PANTHER" id="PTHR30538">
    <property type="entry name" value="LYSINE 2,3-AMINOMUTASE-RELATED"/>
    <property type="match status" value="1"/>
</dbReference>
<dbReference type="RefSeq" id="WP_210118160.1">
    <property type="nucleotide sequence ID" value="NZ_CP054257.1"/>
</dbReference>
<reference evidence="13" key="2">
    <citation type="journal article" date="2021" name="Microbiol. Resour. Announc.">
        <title>Complete Genome Sequences of Three Human Oral Treponema parvum Isolates.</title>
        <authorList>
            <person name="Zeng H."/>
            <person name="Watt R.M."/>
        </authorList>
    </citation>
    <scope>NUCLEOTIDE SEQUENCE</scope>
    <source>
        <strain evidence="13">ATCC 700773</strain>
    </source>
</reference>
<evidence type="ECO:0000256" key="1">
    <source>
        <dbReference type="ARBA" id="ARBA00001933"/>
    </source>
</evidence>
<evidence type="ECO:0000256" key="9">
    <source>
        <dbReference type="ARBA" id="ARBA00023014"/>
    </source>
</evidence>
<dbReference type="CDD" id="cd01335">
    <property type="entry name" value="Radical_SAM"/>
    <property type="match status" value="1"/>
</dbReference>
<dbReference type="Pfam" id="PF04055">
    <property type="entry name" value="Radical_SAM"/>
    <property type="match status" value="1"/>
</dbReference>
<evidence type="ECO:0000256" key="8">
    <source>
        <dbReference type="ARBA" id="ARBA00023004"/>
    </source>
</evidence>
<keyword evidence="7 11" id="KW-0663">Pyridoxal phosphate</keyword>
<dbReference type="InterPro" id="IPR007197">
    <property type="entry name" value="rSAM"/>
</dbReference>
<dbReference type="InterPro" id="IPR058240">
    <property type="entry name" value="rSAM_sf"/>
</dbReference>
<dbReference type="SFLD" id="SFLDS00029">
    <property type="entry name" value="Radical_SAM"/>
    <property type="match status" value="1"/>
</dbReference>
<dbReference type="SUPFAM" id="SSF102114">
    <property type="entry name" value="Radical SAM enzymes"/>
    <property type="match status" value="1"/>
</dbReference>
<reference evidence="13" key="1">
    <citation type="submission" date="2020-05" db="EMBL/GenBank/DDBJ databases">
        <authorList>
            <person name="Zeng H."/>
            <person name="Chan Y.K."/>
            <person name="Watt R.M."/>
        </authorList>
    </citation>
    <scope>NUCLEOTIDE SEQUENCE</scope>
    <source>
        <strain evidence="13">ATCC 700773</strain>
    </source>
</reference>
<organism evidence="13 14">
    <name type="scientific">Treponema parvum</name>
    <dbReference type="NCBI Taxonomy" id="138851"/>
    <lineage>
        <taxon>Bacteria</taxon>
        <taxon>Pseudomonadati</taxon>
        <taxon>Spirochaetota</taxon>
        <taxon>Spirochaetia</taxon>
        <taxon>Spirochaetales</taxon>
        <taxon>Treponemataceae</taxon>
        <taxon>Treponema</taxon>
    </lineage>
</organism>
<dbReference type="EMBL" id="CP054257">
    <property type="protein sequence ID" value="QTQ11365.1"/>
    <property type="molecule type" value="Genomic_DNA"/>
</dbReference>
<dbReference type="PANTHER" id="PTHR30538:SF1">
    <property type="entry name" value="L-LYSINE 2,3-AMINOMUTASE"/>
    <property type="match status" value="1"/>
</dbReference>
<feature type="domain" description="Radical SAM core" evidence="12">
    <location>
        <begin position="71"/>
        <end position="299"/>
    </location>
</feature>
<dbReference type="InterPro" id="IPR013785">
    <property type="entry name" value="Aldolase_TIM"/>
</dbReference>
<comment type="cofactor">
    <cofactor evidence="1 11">
        <name>pyridoxal 5'-phosphate</name>
        <dbReference type="ChEBI" id="CHEBI:597326"/>
    </cofactor>
</comment>
<keyword evidence="6" id="KW-0479">Metal-binding</keyword>
<keyword evidence="8" id="KW-0408">Iron</keyword>
<comment type="similarity">
    <text evidence="3">Belongs to the radical SAM superfamily. KamA family.</text>
</comment>
<evidence type="ECO:0000313" key="13">
    <source>
        <dbReference type="EMBL" id="QTQ11365.1"/>
    </source>
</evidence>
<dbReference type="InterPro" id="IPR003739">
    <property type="entry name" value="Lys_aminomutase/Glu_NH3_mut"/>
</dbReference>